<dbReference type="AlphaFoldDB" id="A0ABD1KXJ1"/>
<dbReference type="PANTHER" id="PTHR47526:SF3">
    <property type="entry name" value="PHD-TYPE DOMAIN-CONTAINING PROTEIN"/>
    <property type="match status" value="1"/>
</dbReference>
<proteinExistence type="predicted"/>
<comment type="caution">
    <text evidence="4">The sequence shown here is derived from an EMBL/GenBank/DDBJ whole genome shotgun (WGS) entry which is preliminary data.</text>
</comment>
<organism evidence="4 5">
    <name type="scientific">Coilia grayii</name>
    <name type="common">Gray's grenadier anchovy</name>
    <dbReference type="NCBI Taxonomy" id="363190"/>
    <lineage>
        <taxon>Eukaryota</taxon>
        <taxon>Metazoa</taxon>
        <taxon>Chordata</taxon>
        <taxon>Craniata</taxon>
        <taxon>Vertebrata</taxon>
        <taxon>Euteleostomi</taxon>
        <taxon>Actinopterygii</taxon>
        <taxon>Neopterygii</taxon>
        <taxon>Teleostei</taxon>
        <taxon>Clupei</taxon>
        <taxon>Clupeiformes</taxon>
        <taxon>Clupeoidei</taxon>
        <taxon>Engraulidae</taxon>
        <taxon>Coilinae</taxon>
        <taxon>Coilia</taxon>
    </lineage>
</organism>
<feature type="region of interest" description="Disordered" evidence="2">
    <location>
        <begin position="180"/>
        <end position="205"/>
    </location>
</feature>
<keyword evidence="1" id="KW-0479">Metal-binding</keyword>
<dbReference type="InterPro" id="IPR011604">
    <property type="entry name" value="PDDEXK-like_dom_sf"/>
</dbReference>
<dbReference type="SUPFAM" id="SSF52980">
    <property type="entry name" value="Restriction endonuclease-like"/>
    <property type="match status" value="1"/>
</dbReference>
<dbReference type="Pfam" id="PF09588">
    <property type="entry name" value="YqaJ"/>
    <property type="match status" value="1"/>
</dbReference>
<dbReference type="Gene3D" id="3.90.320.10">
    <property type="match status" value="1"/>
</dbReference>
<reference evidence="4 5" key="1">
    <citation type="submission" date="2024-09" db="EMBL/GenBank/DDBJ databases">
        <title>A chromosome-level genome assembly of Gray's grenadier anchovy, Coilia grayii.</title>
        <authorList>
            <person name="Fu Z."/>
        </authorList>
    </citation>
    <scope>NUCLEOTIDE SEQUENCE [LARGE SCALE GENOMIC DNA]</scope>
    <source>
        <strain evidence="4">G4</strain>
        <tissue evidence="4">Muscle</tissue>
    </source>
</reference>
<feature type="domain" description="SWIM-type" evidence="3">
    <location>
        <begin position="107"/>
        <end position="140"/>
    </location>
</feature>
<evidence type="ECO:0000259" key="3">
    <source>
        <dbReference type="PROSITE" id="PS50966"/>
    </source>
</evidence>
<dbReference type="PANTHER" id="PTHR47526">
    <property type="entry name" value="ATP-DEPENDENT DNA HELICASE"/>
    <property type="match status" value="1"/>
</dbReference>
<evidence type="ECO:0000256" key="2">
    <source>
        <dbReference type="SAM" id="MobiDB-lite"/>
    </source>
</evidence>
<dbReference type="EMBL" id="JBHFQA010000001">
    <property type="protein sequence ID" value="KAL2103865.1"/>
    <property type="molecule type" value="Genomic_DNA"/>
</dbReference>
<sequence length="509" mass="57959">MWGHNQNELKNGSISVPLPSTVTEWEDDVKKWPRITYSSIFSYFIESVSCDGKAMMNLKSSEAYQYLHSEKVGRVWLKEVTEDLVYLKADVEPSQSLHKMYHKAWVLTTKAGVIQTAGCSCIAGQGRSCSHAAAILWKIENAVRQGVTGTACTDVQRTWNSGAKKNVRLLKARDINFRRHRAQDTYPRTSGQDQDNSRPPPQMFRNHEDFKRHIDSSLMAPLYHLQMNSLIQLAYRADIENSIGPSQDSESTLEKHTDHSPRLTCRKCLAFYQSYIALSPSQMSALEIETKTQSSSQVWHDARRLRVTASTAKRVPKRHTTDPQKFLNEHLYPTFTGNAATQYGSENEGRVITLLENRGQTVDNRGLVVHPSHPWLAASPDGILDGTALLEIKCPFKSQMSLEEFLSRPNGDIKRLDDGKYLICPNGRAGYYLQTQVAMMCLGLQSCRLVVWTPKEHLELDIPFDKDYTDKQVEQLEKFYFLHMLPRLVDDFGGKKLHLCPKYLELLCN</sequence>
<evidence type="ECO:0000313" key="4">
    <source>
        <dbReference type="EMBL" id="KAL2103865.1"/>
    </source>
</evidence>
<dbReference type="InterPro" id="IPR019080">
    <property type="entry name" value="YqaJ_viral_recombinase"/>
</dbReference>
<dbReference type="GO" id="GO:0006281">
    <property type="term" value="P:DNA repair"/>
    <property type="evidence" value="ECO:0007669"/>
    <property type="project" value="UniProtKB-ARBA"/>
</dbReference>
<protein>
    <recommendedName>
        <fullName evidence="3">SWIM-type domain-containing protein</fullName>
    </recommendedName>
</protein>
<keyword evidence="1" id="KW-0862">Zinc</keyword>
<evidence type="ECO:0000256" key="1">
    <source>
        <dbReference type="PROSITE-ProRule" id="PRU00325"/>
    </source>
</evidence>
<dbReference type="CDD" id="cd22343">
    <property type="entry name" value="PDDEXK_lambda_exonuclease-like"/>
    <property type="match status" value="1"/>
</dbReference>
<keyword evidence="1" id="KW-0863">Zinc-finger</keyword>
<gene>
    <name evidence="4" type="ORF">ACEWY4_000733</name>
</gene>
<dbReference type="InterPro" id="IPR011335">
    <property type="entry name" value="Restrct_endonuc-II-like"/>
</dbReference>
<dbReference type="InterPro" id="IPR007527">
    <property type="entry name" value="Znf_SWIM"/>
</dbReference>
<accession>A0ABD1KXJ1</accession>
<evidence type="ECO:0000313" key="5">
    <source>
        <dbReference type="Proteomes" id="UP001591681"/>
    </source>
</evidence>
<keyword evidence="5" id="KW-1185">Reference proteome</keyword>
<name>A0ABD1KXJ1_9TELE</name>
<dbReference type="Proteomes" id="UP001591681">
    <property type="component" value="Unassembled WGS sequence"/>
</dbReference>
<dbReference type="PROSITE" id="PS50966">
    <property type="entry name" value="ZF_SWIM"/>
    <property type="match status" value="1"/>
</dbReference>
<dbReference type="GO" id="GO:0008270">
    <property type="term" value="F:zinc ion binding"/>
    <property type="evidence" value="ECO:0007669"/>
    <property type="project" value="UniProtKB-KW"/>
</dbReference>